<feature type="transmembrane region" description="Helical" evidence="1">
    <location>
        <begin position="202"/>
        <end position="221"/>
    </location>
</feature>
<keyword evidence="2" id="KW-1185">Reference proteome</keyword>
<organism evidence="2 3">
    <name type="scientific">Heterorhabditis bacteriophora</name>
    <name type="common">Entomopathogenic nematode worm</name>
    <dbReference type="NCBI Taxonomy" id="37862"/>
    <lineage>
        <taxon>Eukaryota</taxon>
        <taxon>Metazoa</taxon>
        <taxon>Ecdysozoa</taxon>
        <taxon>Nematoda</taxon>
        <taxon>Chromadorea</taxon>
        <taxon>Rhabditida</taxon>
        <taxon>Rhabditina</taxon>
        <taxon>Rhabditomorpha</taxon>
        <taxon>Strongyloidea</taxon>
        <taxon>Heterorhabditidae</taxon>
        <taxon>Heterorhabditis</taxon>
    </lineage>
</organism>
<keyword evidence="1" id="KW-0472">Membrane</keyword>
<sequence>MVIIVKSYCNFEMADLRQELIKSIQQTSFKSRDNCCKDISSVESKLYGRSLFLNTSALIELFQRSASSLSYSGLDVLTCLLSCIRCTTNQSFLILANWPLNGVLFSLSGVFEEMINTTITVSKFVVHFINQNVVNTRGFASISYLKECSARLTDVSISSFLDFNLNYKFTKMLQILNEYLFFYLGPYTIEVTIKIRKDKFKVSLNFPTFIYELFSLIWTYPSLINERLGLLNFLYFLFYFSCNHCYSGNYWIEVNKMNEKR</sequence>
<dbReference type="WBParaSite" id="Hba_04387">
    <property type="protein sequence ID" value="Hba_04387"/>
    <property type="gene ID" value="Hba_04387"/>
</dbReference>
<keyword evidence="1" id="KW-1133">Transmembrane helix</keyword>
<proteinExistence type="predicted"/>
<protein>
    <submittedName>
        <fullName evidence="3">Uncharacterized protein</fullName>
    </submittedName>
</protein>
<feature type="transmembrane region" description="Helical" evidence="1">
    <location>
        <begin position="233"/>
        <end position="252"/>
    </location>
</feature>
<accession>A0A1I7WHB5</accession>
<evidence type="ECO:0000313" key="3">
    <source>
        <dbReference type="WBParaSite" id="Hba_04387"/>
    </source>
</evidence>
<evidence type="ECO:0000313" key="2">
    <source>
        <dbReference type="Proteomes" id="UP000095283"/>
    </source>
</evidence>
<dbReference type="AlphaFoldDB" id="A0A1I7WHB5"/>
<evidence type="ECO:0000256" key="1">
    <source>
        <dbReference type="SAM" id="Phobius"/>
    </source>
</evidence>
<name>A0A1I7WHB5_HETBA</name>
<keyword evidence="1" id="KW-0812">Transmembrane</keyword>
<dbReference type="Proteomes" id="UP000095283">
    <property type="component" value="Unplaced"/>
</dbReference>
<reference evidence="3" key="1">
    <citation type="submission" date="2016-11" db="UniProtKB">
        <authorList>
            <consortium name="WormBaseParasite"/>
        </authorList>
    </citation>
    <scope>IDENTIFICATION</scope>
</reference>